<reference evidence="2" key="1">
    <citation type="submission" date="2021-01" db="EMBL/GenBank/DDBJ databases">
        <authorList>
            <person name="Corre E."/>
            <person name="Pelletier E."/>
            <person name="Niang G."/>
            <person name="Scheremetjew M."/>
            <person name="Finn R."/>
            <person name="Kale V."/>
            <person name="Holt S."/>
            <person name="Cochrane G."/>
            <person name="Meng A."/>
            <person name="Brown T."/>
            <person name="Cohen L."/>
        </authorList>
    </citation>
    <scope>NUCLEOTIDE SEQUENCE</scope>
    <source>
        <strain evidence="2">CCMP645</strain>
    </source>
</reference>
<evidence type="ECO:0000313" key="2">
    <source>
        <dbReference type="EMBL" id="CAE0763113.1"/>
    </source>
</evidence>
<keyword evidence="1" id="KW-1133">Transmembrane helix</keyword>
<dbReference type="EMBL" id="HBIZ01024827">
    <property type="protein sequence ID" value="CAE0763113.1"/>
    <property type="molecule type" value="Transcribed_RNA"/>
</dbReference>
<protein>
    <submittedName>
        <fullName evidence="2">Uncharacterized protein</fullName>
    </submittedName>
</protein>
<sequence length="101" mass="11083">MPVCSAQSIHRALLSTHEITEDEEEFADRDVTDGGQFACAPVDEGLMRIAHKQRTTLTWEDKHRHLILCALAIIALLFLGAALAYAALCPCFRRAPLAAHG</sequence>
<feature type="transmembrane region" description="Helical" evidence="1">
    <location>
        <begin position="66"/>
        <end position="88"/>
    </location>
</feature>
<organism evidence="2">
    <name type="scientific">Chrysotila carterae</name>
    <name type="common">Marine alga</name>
    <name type="synonym">Syracosphaera carterae</name>
    <dbReference type="NCBI Taxonomy" id="13221"/>
    <lineage>
        <taxon>Eukaryota</taxon>
        <taxon>Haptista</taxon>
        <taxon>Haptophyta</taxon>
        <taxon>Prymnesiophyceae</taxon>
        <taxon>Isochrysidales</taxon>
        <taxon>Isochrysidaceae</taxon>
        <taxon>Chrysotila</taxon>
    </lineage>
</organism>
<accession>A0A7S4BED0</accession>
<keyword evidence="1" id="KW-0472">Membrane</keyword>
<gene>
    <name evidence="2" type="ORF">PCAR00345_LOCUS15725</name>
</gene>
<name>A0A7S4BED0_CHRCT</name>
<evidence type="ECO:0000256" key="1">
    <source>
        <dbReference type="SAM" id="Phobius"/>
    </source>
</evidence>
<proteinExistence type="predicted"/>
<dbReference type="AlphaFoldDB" id="A0A7S4BED0"/>
<keyword evidence="1" id="KW-0812">Transmembrane</keyword>